<dbReference type="Gene3D" id="3.40.630.10">
    <property type="entry name" value="Zn peptidases"/>
    <property type="match status" value="1"/>
</dbReference>
<dbReference type="SUPFAM" id="SSF53187">
    <property type="entry name" value="Zn-dependent exopeptidases"/>
    <property type="match status" value="1"/>
</dbReference>
<evidence type="ECO:0000313" key="1">
    <source>
        <dbReference type="EMBL" id="CAG7579726.1"/>
    </source>
</evidence>
<sequence length="425" mass="48904">MNIRETFLNLTTKTYPHGTEHLLEDQLPKNIQKDKFGNYFHVVGDGSSRVIFASHLDTVSGTYVDVTHTFTEDGKIVGTDGNTTLGADDKAGVTIMLYMIEKNVPGLYYFFVGEEVGCIGSGKVSRETQIFNKENYDKVISFDRRGNTSVITHQSAMRCCSDSFANTLCDELNGLGLSMETDDTGVCTDSIEFMDDIPECTNLSVGYMDEHTGNETQDLDFLERMSEACSKIDWDNLPTERDPSVTEYKTRRSRSWSSWNNNYQRWGGPQRRSSNPLSSIEDYQFVDEDTMSERERYSLTCAYYDEYEELSEDYGSDNIAQLPEDTWHDSIIDIPNIDNGERCFYPGDLYEHRDQFFDNLDSSKKFRTINQQKRYFEAIRDKYLDDRLSDEEILRIKDQLLDLDDPVDAAFAEDIDSLVTLKNWQ</sequence>
<dbReference type="EMBL" id="OU342829">
    <property type="protein sequence ID" value="CAG7579726.1"/>
    <property type="molecule type" value="Genomic_DNA"/>
</dbReference>
<protein>
    <submittedName>
        <fullName evidence="1">Putative peptidase</fullName>
    </submittedName>
</protein>
<organism evidence="1">
    <name type="scientific">uncultured marine phage</name>
    <dbReference type="NCBI Taxonomy" id="707152"/>
    <lineage>
        <taxon>Viruses</taxon>
        <taxon>environmental samples</taxon>
    </lineage>
</organism>
<accession>A0A8D9FPX2</accession>
<gene>
    <name evidence="1" type="ORF">SLAVMIC_00058</name>
</gene>
<name>A0A8D9FPX2_9VIRU</name>
<proteinExistence type="predicted"/>
<reference evidence="1" key="1">
    <citation type="submission" date="2021-06" db="EMBL/GenBank/DDBJ databases">
        <authorList>
            <person name="Gannon L."/>
            <person name="Redgwell R T."/>
            <person name="Michniewski S."/>
            <person name="Harrison D C."/>
            <person name="Millard A."/>
        </authorList>
    </citation>
    <scope>NUCLEOTIDE SEQUENCE</scope>
</reference>